<sequence>MDSTRAIIALWRLCVPAGLGSQVGGDSRDGAIPVDVLKVVLERELEGHLGDFGQNSADEILQTTMQPDADGVVGFLQFWKGMEEILRARGTMRTYALTPAQKEAITGFRFLRTCLLDMEKRQISQDRSSFSVGELRYFMDRTIEMTGAEGQDFWRQTLSIPQCNQCSIVMSEFHQERKRAQCMFQSGRFCTVLPRSAS</sequence>
<dbReference type="GO" id="GO:0016740">
    <property type="term" value="F:transferase activity"/>
    <property type="evidence" value="ECO:0007669"/>
    <property type="project" value="UniProtKB-KW"/>
</dbReference>
<evidence type="ECO:0000313" key="4">
    <source>
        <dbReference type="EMBL" id="CAL4767992.1"/>
    </source>
</evidence>
<dbReference type="Proteomes" id="UP001152797">
    <property type="component" value="Unassembled WGS sequence"/>
</dbReference>
<evidence type="ECO:0000313" key="3">
    <source>
        <dbReference type="EMBL" id="CAL1134055.1"/>
    </source>
</evidence>
<evidence type="ECO:0000256" key="1">
    <source>
        <dbReference type="SAM" id="SignalP"/>
    </source>
</evidence>
<reference evidence="3" key="2">
    <citation type="submission" date="2024-04" db="EMBL/GenBank/DDBJ databases">
        <authorList>
            <person name="Chen Y."/>
            <person name="Shah S."/>
            <person name="Dougan E. K."/>
            <person name="Thang M."/>
            <person name="Chan C."/>
        </authorList>
    </citation>
    <scope>NUCLEOTIDE SEQUENCE [LARGE SCALE GENOMIC DNA]</scope>
</reference>
<evidence type="ECO:0000313" key="2">
    <source>
        <dbReference type="EMBL" id="CAI3980680.1"/>
    </source>
</evidence>
<name>A0A9P1BY31_9DINO</name>
<keyword evidence="5" id="KW-1185">Reference proteome</keyword>
<dbReference type="OrthoDB" id="6022771at2759"/>
<accession>A0A9P1BY31</accession>
<protein>
    <submittedName>
        <fullName evidence="4">HECT-type E3 ubiquitin transferase</fullName>
    </submittedName>
</protein>
<evidence type="ECO:0000313" key="5">
    <source>
        <dbReference type="Proteomes" id="UP001152797"/>
    </source>
</evidence>
<dbReference type="EMBL" id="CAMXCT020000576">
    <property type="protein sequence ID" value="CAL1134055.1"/>
    <property type="molecule type" value="Genomic_DNA"/>
</dbReference>
<dbReference type="EMBL" id="CAMXCT010000576">
    <property type="protein sequence ID" value="CAI3980680.1"/>
    <property type="molecule type" value="Genomic_DNA"/>
</dbReference>
<keyword evidence="4" id="KW-0808">Transferase</keyword>
<organism evidence="2">
    <name type="scientific">Cladocopium goreaui</name>
    <dbReference type="NCBI Taxonomy" id="2562237"/>
    <lineage>
        <taxon>Eukaryota</taxon>
        <taxon>Sar</taxon>
        <taxon>Alveolata</taxon>
        <taxon>Dinophyceae</taxon>
        <taxon>Suessiales</taxon>
        <taxon>Symbiodiniaceae</taxon>
        <taxon>Cladocopium</taxon>
    </lineage>
</organism>
<comment type="caution">
    <text evidence="2">The sequence shown here is derived from an EMBL/GenBank/DDBJ whole genome shotgun (WGS) entry which is preliminary data.</text>
</comment>
<reference evidence="2" key="1">
    <citation type="submission" date="2022-10" db="EMBL/GenBank/DDBJ databases">
        <authorList>
            <person name="Chen Y."/>
            <person name="Dougan E. K."/>
            <person name="Chan C."/>
            <person name="Rhodes N."/>
            <person name="Thang M."/>
        </authorList>
    </citation>
    <scope>NUCLEOTIDE SEQUENCE</scope>
</reference>
<feature type="chain" id="PRO_5043269911" evidence="1">
    <location>
        <begin position="21"/>
        <end position="198"/>
    </location>
</feature>
<dbReference type="AlphaFoldDB" id="A0A9P1BY31"/>
<feature type="signal peptide" evidence="1">
    <location>
        <begin position="1"/>
        <end position="20"/>
    </location>
</feature>
<dbReference type="EMBL" id="CAMXCT030000576">
    <property type="protein sequence ID" value="CAL4767992.1"/>
    <property type="molecule type" value="Genomic_DNA"/>
</dbReference>
<keyword evidence="1" id="KW-0732">Signal</keyword>
<gene>
    <name evidence="2" type="ORF">C1SCF055_LOCUS8540</name>
</gene>
<proteinExistence type="predicted"/>